<dbReference type="AlphaFoldDB" id="A0A1X0D779"/>
<sequence>MISPRSALWRFLLVAALTSLVFVLTVNVLRQPVDAETRSYKAKFTDISGLHADADVRIRGLRVGKVGSVHLVHSGGQSVAEVNLTLDKRYAIVPNTRLAIKYQALTGLRYVDVANAVEEPEPGDSLVTDIPLTMTRPSFDITRLFNGLQPVLATLSPDDIDIFTANVASFLQGDGSGLGPMLDSIRTFTEFVSDRQRVVATLMQNLTGIANTLGGHSRDLVQILDWLNRPLDAALSVIDEFRKSELYGPSFTSAAVRLLESAGFVPGKADMDDGIDRAITVFDDYSDAFKRVPVIWDNIDSATPPGTPLPCSRGRAQLPETMDVLLNGQRVILCNR</sequence>
<name>A0A1X0D779_9MYCO</name>
<reference evidence="1 2" key="1">
    <citation type="submission" date="2016-12" db="EMBL/GenBank/DDBJ databases">
        <title>The new phylogeny of genus Mycobacterium.</title>
        <authorList>
            <person name="Tortoli E."/>
            <person name="Trovato A."/>
            <person name="Cirillo D.M."/>
        </authorList>
    </citation>
    <scope>NUCLEOTIDE SEQUENCE [LARGE SCALE GENOMIC DNA]</scope>
    <source>
        <strain evidence="1 2">DSM 45130</strain>
    </source>
</reference>
<organism evidence="1 2">
    <name type="scientific">Mycolicibacterium insubricum</name>
    <dbReference type="NCBI Taxonomy" id="444597"/>
    <lineage>
        <taxon>Bacteria</taxon>
        <taxon>Bacillati</taxon>
        <taxon>Actinomycetota</taxon>
        <taxon>Actinomycetes</taxon>
        <taxon>Mycobacteriales</taxon>
        <taxon>Mycobacteriaceae</taxon>
        <taxon>Mycolicibacterium</taxon>
    </lineage>
</organism>
<dbReference type="InterPro" id="IPR024516">
    <property type="entry name" value="Mce_C"/>
</dbReference>
<dbReference type="GO" id="GO:0051701">
    <property type="term" value="P:biological process involved in interaction with host"/>
    <property type="evidence" value="ECO:0007669"/>
    <property type="project" value="TreeGrafter"/>
</dbReference>
<dbReference type="STRING" id="444597.BST26_15040"/>
<dbReference type="Pfam" id="PF11887">
    <property type="entry name" value="Mce4_CUP1"/>
    <property type="match status" value="1"/>
</dbReference>
<evidence type="ECO:0000313" key="1">
    <source>
        <dbReference type="EMBL" id="ORA68022.1"/>
    </source>
</evidence>
<dbReference type="RefSeq" id="WP_083032033.1">
    <property type="nucleotide sequence ID" value="NZ_AP022618.1"/>
</dbReference>
<dbReference type="Pfam" id="PF02470">
    <property type="entry name" value="MlaD"/>
    <property type="match status" value="1"/>
</dbReference>
<dbReference type="EMBL" id="MVHS01000039">
    <property type="protein sequence ID" value="ORA68022.1"/>
    <property type="molecule type" value="Genomic_DNA"/>
</dbReference>
<dbReference type="InterPro" id="IPR003399">
    <property type="entry name" value="Mce/MlaD"/>
</dbReference>
<proteinExistence type="predicted"/>
<keyword evidence="2" id="KW-1185">Reference proteome</keyword>
<dbReference type="GO" id="GO:0005576">
    <property type="term" value="C:extracellular region"/>
    <property type="evidence" value="ECO:0007669"/>
    <property type="project" value="TreeGrafter"/>
</dbReference>
<dbReference type="PANTHER" id="PTHR33371">
    <property type="entry name" value="INTERMEMBRANE PHOSPHOLIPID TRANSPORT SYSTEM BINDING PROTEIN MLAD-RELATED"/>
    <property type="match status" value="1"/>
</dbReference>
<dbReference type="InterPro" id="IPR052336">
    <property type="entry name" value="MlaD_Phospholipid_Transporter"/>
</dbReference>
<dbReference type="OrthoDB" id="338143at2"/>
<accession>A0A1X0D779</accession>
<protein>
    <submittedName>
        <fullName evidence="1">Mammalian cell entry protein</fullName>
    </submittedName>
</protein>
<dbReference type="PANTHER" id="PTHR33371:SF17">
    <property type="entry name" value="MCE-FAMILY PROTEIN MCE1B"/>
    <property type="match status" value="1"/>
</dbReference>
<comment type="caution">
    <text evidence="1">The sequence shown here is derived from an EMBL/GenBank/DDBJ whole genome shotgun (WGS) entry which is preliminary data.</text>
</comment>
<gene>
    <name evidence="1" type="ORF">BST26_15040</name>
</gene>
<evidence type="ECO:0000313" key="2">
    <source>
        <dbReference type="Proteomes" id="UP000192801"/>
    </source>
</evidence>
<dbReference type="Proteomes" id="UP000192801">
    <property type="component" value="Unassembled WGS sequence"/>
</dbReference>